<proteinExistence type="predicted"/>
<accession>A0A554XHL4</accession>
<dbReference type="PRINTS" id="PR00313">
    <property type="entry name" value="CABNDNGRPT"/>
</dbReference>
<dbReference type="SUPFAM" id="SSF51120">
    <property type="entry name" value="beta-Roll"/>
    <property type="match status" value="1"/>
</dbReference>
<dbReference type="Proteomes" id="UP000316388">
    <property type="component" value="Unassembled WGS sequence"/>
</dbReference>
<dbReference type="Gene3D" id="1.10.3130.20">
    <property type="entry name" value="Phycobilisome linker domain"/>
    <property type="match status" value="1"/>
</dbReference>
<dbReference type="InterPro" id="IPR001343">
    <property type="entry name" value="Hemolysn_Ca-bd"/>
</dbReference>
<dbReference type="EMBL" id="VJOO01000027">
    <property type="protein sequence ID" value="TSE35327.1"/>
    <property type="molecule type" value="Genomic_DNA"/>
</dbReference>
<reference evidence="2 3" key="1">
    <citation type="submission" date="2019-07" db="EMBL/GenBank/DDBJ databases">
        <title>Tepidimonas fonticaldi AT-A2 draft genome.</title>
        <authorList>
            <person name="Da Costa M.S."/>
            <person name="Froufe H.J.C."/>
            <person name="Egas C."/>
            <person name="Albuquerque L."/>
        </authorList>
    </citation>
    <scope>NUCLEOTIDE SEQUENCE [LARGE SCALE GENOMIC DNA]</scope>
    <source>
        <strain evidence="2 3">AT-A2</strain>
    </source>
</reference>
<dbReference type="InterPro" id="IPR038255">
    <property type="entry name" value="PBS_linker_sf"/>
</dbReference>
<dbReference type="AlphaFoldDB" id="A0A554XHL4"/>
<evidence type="ECO:0000313" key="3">
    <source>
        <dbReference type="Proteomes" id="UP000316388"/>
    </source>
</evidence>
<sequence length="941" mass="93455">MASFITAQQREALIELYIGYFNRAPEAAGLNYWAGELLAALNAGQTEQQALAGIANRFYDAGVQYGVYSNAMTVEQFITTVYQNVLGRNEVDSAGMTYWTQKLTSGEVSRGQFVREIIQEAKDYVAAVPDSDPFKWVGTYLDNRKAVGEWFANNSTGLTGQAAIDQGTAIIANSVTAATAQAGQTTAEAVAAAQASQAAQQGQTFMLTTGIDNVTGTAGNDTILGSDASGATALVLGGLDVIDGGAGTDTLKIADAATLATGNFSFNGATIKNVENIEVTTNGSFDVAANTGLSLKNFTGLTSATLKAAGTDNSLVLAADTTDVNLTVAGAATAGVTGGKAVSVTAGTGAVTVAGDALTSVTVKGGATTNAVTNTVSGTGSTGTTLTTVTFDGQVGSASGNALTNVNLKNLTAGGNVVVTNASTAPTLNLALDAVGYDASGSAVTVTVTDGSTTDNIKTVNVTTASKSNVELNTTAATAVTAAGAGALALDLDGTNNTAIASFDGSAATGNLTLSNLAVATATVKTGSGNDAFTVLATAKATVDAGAGNDTVTLNSALAAGSTINLGAGNDTLLKGSSGSVAASTTTATTVIDGGDGTDTVAANFITVGNAAQFKNFEKLNLDSTTGLDLALLAANNTLTGLTMSTASTSATYQNVSKDFGLTVDYVGNNSAVTNTLQLKDATGTADAYTITFAGEATGTAPTSANVRAGTVVTSGIENYSIVSGGTKAWNEITLGGNTAAKTVTITGASNLDLAFASGFGSTTGVSLIDGSAATGKLSINIANVVAASAGIEVKGGSAADTLITSTFATKLTGGAGADNFVVAAANAGSTSAPVITTITDFTVGTDKITFDDQGTETFTATKINVSTATALFGGTVNALDLAATANDGTNAAITWFQYAGDTYIVQDRSASTTFDTTDIVVKLSGLVDLSGLAVTDFAFV</sequence>
<dbReference type="Pfam" id="PF13946">
    <property type="entry name" value="DUF4214"/>
    <property type="match status" value="1"/>
</dbReference>
<protein>
    <submittedName>
        <fullName evidence="2">S-layer protein</fullName>
    </submittedName>
</protein>
<dbReference type="Gene3D" id="2.160.20.160">
    <property type="match status" value="1"/>
</dbReference>
<name>A0A554XHL4_9BURK</name>
<dbReference type="GO" id="GO:0005509">
    <property type="term" value="F:calcium ion binding"/>
    <property type="evidence" value="ECO:0007669"/>
    <property type="project" value="InterPro"/>
</dbReference>
<dbReference type="InterPro" id="IPR011049">
    <property type="entry name" value="Serralysin-like_metalloprot_C"/>
</dbReference>
<comment type="caution">
    <text evidence="2">The sequence shown here is derived from an EMBL/GenBank/DDBJ whole genome shotgun (WGS) entry which is preliminary data.</text>
</comment>
<dbReference type="Pfam" id="PF00353">
    <property type="entry name" value="HemolysinCabind"/>
    <property type="match status" value="3"/>
</dbReference>
<dbReference type="InterPro" id="IPR025282">
    <property type="entry name" value="DUF4214"/>
</dbReference>
<evidence type="ECO:0000259" key="1">
    <source>
        <dbReference type="Pfam" id="PF13946"/>
    </source>
</evidence>
<dbReference type="Gene3D" id="2.150.10.10">
    <property type="entry name" value="Serralysin-like metalloprotease, C-terminal"/>
    <property type="match status" value="1"/>
</dbReference>
<dbReference type="RefSeq" id="WP_143969568.1">
    <property type="nucleotide sequence ID" value="NZ_VJOO01000027.1"/>
</dbReference>
<feature type="domain" description="DUF4214" evidence="1">
    <location>
        <begin position="68"/>
        <end position="114"/>
    </location>
</feature>
<organism evidence="2 3">
    <name type="scientific">Tepidimonas fonticaldi</name>
    <dbReference type="NCBI Taxonomy" id="1101373"/>
    <lineage>
        <taxon>Bacteria</taxon>
        <taxon>Pseudomonadati</taxon>
        <taxon>Pseudomonadota</taxon>
        <taxon>Betaproteobacteria</taxon>
        <taxon>Burkholderiales</taxon>
        <taxon>Tepidimonas</taxon>
    </lineage>
</organism>
<gene>
    <name evidence="2" type="primary">sapA</name>
    <name evidence="2" type="ORF">Tfont_02301</name>
</gene>
<evidence type="ECO:0000313" key="2">
    <source>
        <dbReference type="EMBL" id="TSE35327.1"/>
    </source>
</evidence>